<evidence type="ECO:0000313" key="2">
    <source>
        <dbReference type="EMBL" id="VTR95501.1"/>
    </source>
</evidence>
<gene>
    <name evidence="2" type="ORF">SOIL9_22130</name>
</gene>
<feature type="region of interest" description="Disordered" evidence="1">
    <location>
        <begin position="86"/>
        <end position="105"/>
    </location>
</feature>
<keyword evidence="3" id="KW-1185">Reference proteome</keyword>
<dbReference type="AlphaFoldDB" id="A0A6P2D2I2"/>
<evidence type="ECO:0000256" key="1">
    <source>
        <dbReference type="SAM" id="MobiDB-lite"/>
    </source>
</evidence>
<dbReference type="KEGG" id="gms:SOIL9_22130"/>
<protein>
    <submittedName>
        <fullName evidence="2">Uncharacterized protein</fullName>
    </submittedName>
</protein>
<name>A0A6P2D2I2_9BACT</name>
<accession>A0A6P2D2I2</accession>
<sequence length="105" mass="11724">MPVRPTSHFTWQVLRTAKRSKKALNGRALRLVPTRNTKDGSFLTALVTDGLLERVSGTDADPFEATYTLTEKGKFAAEYGEYEFDLKRPEPEAAQPAPTRNGRGR</sequence>
<dbReference type="EMBL" id="LR593886">
    <property type="protein sequence ID" value="VTR95501.1"/>
    <property type="molecule type" value="Genomic_DNA"/>
</dbReference>
<dbReference type="RefSeq" id="WP_162669907.1">
    <property type="nucleotide sequence ID" value="NZ_LR593886.1"/>
</dbReference>
<reference evidence="2 3" key="1">
    <citation type="submission" date="2019-05" db="EMBL/GenBank/DDBJ databases">
        <authorList>
            <consortium name="Science for Life Laboratories"/>
        </authorList>
    </citation>
    <scope>NUCLEOTIDE SEQUENCE [LARGE SCALE GENOMIC DNA]</scope>
    <source>
        <strain evidence="2">Soil9</strain>
    </source>
</reference>
<proteinExistence type="predicted"/>
<dbReference type="Proteomes" id="UP000464178">
    <property type="component" value="Chromosome"/>
</dbReference>
<organism evidence="2 3">
    <name type="scientific">Gemmata massiliana</name>
    <dbReference type="NCBI Taxonomy" id="1210884"/>
    <lineage>
        <taxon>Bacteria</taxon>
        <taxon>Pseudomonadati</taxon>
        <taxon>Planctomycetota</taxon>
        <taxon>Planctomycetia</taxon>
        <taxon>Gemmatales</taxon>
        <taxon>Gemmataceae</taxon>
        <taxon>Gemmata</taxon>
    </lineage>
</organism>
<evidence type="ECO:0000313" key="3">
    <source>
        <dbReference type="Proteomes" id="UP000464178"/>
    </source>
</evidence>